<keyword evidence="1" id="KW-1133">Transmembrane helix</keyword>
<dbReference type="AlphaFoldDB" id="A0A1F5EX03"/>
<keyword evidence="1" id="KW-0812">Transmembrane</keyword>
<gene>
    <name evidence="2" type="ORF">A3D09_00265</name>
</gene>
<protein>
    <recommendedName>
        <fullName evidence="4">Baseplate protein J-like domain-containing protein</fullName>
    </recommendedName>
</protein>
<keyword evidence="1" id="KW-0472">Membrane</keyword>
<sequence>MVFNNLFTPKNKKTTAELFLAVEIHESMIKSAVWQVEDETPSIIALGSYELWDSEDSLINGVDASLSEAIRGLSSEPDRVIFGLPDSWLSENRVHPTKQKLIKRLISELTLKPIGMVTITEAIVSHLKVQEGVPPTAILLEIYPSKVIVSLVNLGEIQAQEEVGRSDDLARDVEEGLARFEAEKLPARFILTNGNDLENEEQQIIGYPWNEKLPFIHLPKVQVLPIDFSIRAIALSGGSEAAKSIGLPIATQVEESETEETKSDAAVESVTSNLTSVGFVLEGEEGPQPQSHDEQAAIEMPEPEEVAPVKPKTNFFSRLPRPTLPKFSLRSFSLPQVKLGRLALIVPVFLLVLGILGVVGFYFYFGKVAISLFLSPVRVNQTIDVAIGTGTKENFLSVIAAKKTLSAKVSGSTITTGEAVVGDKATGKVTIYNLSNQSVNLKEGAKITSANNLSFILDSAVTLASASSQFNENGPVFPSKEVNVTAGKLGAESNLDKLTSFSVENYPKSVLTARADANFAGGSSRTVKAVDKADQEKLQAELSEKIKSAIDEQLKKDDPDSRSLVVGALRYTTKTFDHAVGQEAGSLNLDLAADLDVLVYSYKEMVTQIEKKILGSQNAGLVIASDQTQVGLTDPTPIDANTFATKANVSAFLFPEIDEEKISNTVKGKQAIAIKNILQTLPGYQSALVYVSPNIPLLSRLLPLNPKHYSYSVSTK</sequence>
<proteinExistence type="predicted"/>
<evidence type="ECO:0008006" key="4">
    <source>
        <dbReference type="Google" id="ProtNLM"/>
    </source>
</evidence>
<organism evidence="2 3">
    <name type="scientific">Candidatus Collierbacteria bacterium RIFCSPHIGHO2_02_FULL_49_10</name>
    <dbReference type="NCBI Taxonomy" id="1817723"/>
    <lineage>
        <taxon>Bacteria</taxon>
        <taxon>Candidatus Collieribacteriota</taxon>
    </lineage>
</organism>
<evidence type="ECO:0000256" key="1">
    <source>
        <dbReference type="SAM" id="Phobius"/>
    </source>
</evidence>
<comment type="caution">
    <text evidence="2">The sequence shown here is derived from an EMBL/GenBank/DDBJ whole genome shotgun (WGS) entry which is preliminary data.</text>
</comment>
<name>A0A1F5EX03_9BACT</name>
<evidence type="ECO:0000313" key="2">
    <source>
        <dbReference type="EMBL" id="OGD71912.1"/>
    </source>
</evidence>
<accession>A0A1F5EX03</accession>
<dbReference type="Proteomes" id="UP000177390">
    <property type="component" value="Unassembled WGS sequence"/>
</dbReference>
<feature type="transmembrane region" description="Helical" evidence="1">
    <location>
        <begin position="342"/>
        <end position="365"/>
    </location>
</feature>
<evidence type="ECO:0000313" key="3">
    <source>
        <dbReference type="Proteomes" id="UP000177390"/>
    </source>
</evidence>
<reference evidence="2 3" key="1">
    <citation type="journal article" date="2016" name="Nat. Commun.">
        <title>Thousands of microbial genomes shed light on interconnected biogeochemical processes in an aquifer system.</title>
        <authorList>
            <person name="Anantharaman K."/>
            <person name="Brown C.T."/>
            <person name="Hug L.A."/>
            <person name="Sharon I."/>
            <person name="Castelle C.J."/>
            <person name="Probst A.J."/>
            <person name="Thomas B.C."/>
            <person name="Singh A."/>
            <person name="Wilkins M.J."/>
            <person name="Karaoz U."/>
            <person name="Brodie E.L."/>
            <person name="Williams K.H."/>
            <person name="Hubbard S.S."/>
            <person name="Banfield J.F."/>
        </authorList>
    </citation>
    <scope>NUCLEOTIDE SEQUENCE [LARGE SCALE GENOMIC DNA]</scope>
</reference>
<dbReference type="EMBL" id="MFAH01000012">
    <property type="protein sequence ID" value="OGD71912.1"/>
    <property type="molecule type" value="Genomic_DNA"/>
</dbReference>